<dbReference type="Gene3D" id="3.40.50.2000">
    <property type="entry name" value="Glycogen Phosphorylase B"/>
    <property type="match status" value="2"/>
</dbReference>
<dbReference type="InterPro" id="IPR051199">
    <property type="entry name" value="LPS_LOS_Heptosyltrfase"/>
</dbReference>
<dbReference type="Pfam" id="PF01075">
    <property type="entry name" value="Glyco_transf_9"/>
    <property type="match status" value="1"/>
</dbReference>
<dbReference type="PANTHER" id="PTHR30160">
    <property type="entry name" value="TETRAACYLDISACCHARIDE 4'-KINASE-RELATED"/>
    <property type="match status" value="1"/>
</dbReference>
<dbReference type="PATRIC" id="fig|36861.3.peg.2642"/>
<name>A0A106BIP1_THIDE</name>
<dbReference type="GO" id="GO:0008713">
    <property type="term" value="F:ADP-heptose-lipopolysaccharide heptosyltransferase activity"/>
    <property type="evidence" value="ECO:0007669"/>
    <property type="project" value="TreeGrafter"/>
</dbReference>
<reference evidence="3 4" key="1">
    <citation type="journal article" date="2015" name="Appl. Environ. Microbiol.">
        <title>Aerobic and Anaerobic Thiosulfate Oxidation by a Cold-Adapted, Subglacial Chemoautotroph.</title>
        <authorList>
            <person name="Harrold Z.R."/>
            <person name="Skidmore M.L."/>
            <person name="Hamilton T.L."/>
            <person name="Desch L."/>
            <person name="Amada K."/>
            <person name="van Gelder W."/>
            <person name="Glover K."/>
            <person name="Roden E.E."/>
            <person name="Boyd E.S."/>
        </authorList>
    </citation>
    <scope>NUCLEOTIDE SEQUENCE [LARGE SCALE GENOMIC DNA]</scope>
    <source>
        <strain evidence="3 4">RG</strain>
    </source>
</reference>
<evidence type="ECO:0000313" key="4">
    <source>
        <dbReference type="Proteomes" id="UP000064243"/>
    </source>
</evidence>
<comment type="caution">
    <text evidence="3">The sequence shown here is derived from an EMBL/GenBank/DDBJ whole genome shotgun (WGS) entry which is preliminary data.</text>
</comment>
<dbReference type="Proteomes" id="UP000064243">
    <property type="component" value="Unassembled WGS sequence"/>
</dbReference>
<protein>
    <submittedName>
        <fullName evidence="3">Heptosyltransferase</fullName>
    </submittedName>
</protein>
<dbReference type="EMBL" id="LDUG01000048">
    <property type="protein sequence ID" value="KVW93278.1"/>
    <property type="molecule type" value="Genomic_DNA"/>
</dbReference>
<evidence type="ECO:0000256" key="2">
    <source>
        <dbReference type="ARBA" id="ARBA00022679"/>
    </source>
</evidence>
<accession>A0A106BIP1</accession>
<organism evidence="3 4">
    <name type="scientific">Thiobacillus denitrificans</name>
    <dbReference type="NCBI Taxonomy" id="36861"/>
    <lineage>
        <taxon>Bacteria</taxon>
        <taxon>Pseudomonadati</taxon>
        <taxon>Pseudomonadota</taxon>
        <taxon>Betaproteobacteria</taxon>
        <taxon>Nitrosomonadales</taxon>
        <taxon>Thiobacillaceae</taxon>
        <taxon>Thiobacillus</taxon>
    </lineage>
</organism>
<dbReference type="RefSeq" id="WP_059758089.1">
    <property type="nucleotide sequence ID" value="NZ_LDUG01000048.1"/>
</dbReference>
<dbReference type="GO" id="GO:0005829">
    <property type="term" value="C:cytosol"/>
    <property type="evidence" value="ECO:0007669"/>
    <property type="project" value="TreeGrafter"/>
</dbReference>
<evidence type="ECO:0000256" key="1">
    <source>
        <dbReference type="ARBA" id="ARBA00022676"/>
    </source>
</evidence>
<evidence type="ECO:0000313" key="3">
    <source>
        <dbReference type="EMBL" id="KVW93278.1"/>
    </source>
</evidence>
<keyword evidence="2 3" id="KW-0808">Transferase</keyword>
<dbReference type="AlphaFoldDB" id="A0A106BIP1"/>
<dbReference type="InterPro" id="IPR002201">
    <property type="entry name" value="Glyco_trans_9"/>
</dbReference>
<dbReference type="GO" id="GO:0009244">
    <property type="term" value="P:lipopolysaccharide core region biosynthetic process"/>
    <property type="evidence" value="ECO:0007669"/>
    <property type="project" value="TreeGrafter"/>
</dbReference>
<sequence>MTAVQPEKIRRILVVKWSALGDVVIASALMEDIACAFPNAEIHLNTQPNCSSLFAHDPRFSEVWAIDVRSKKHRWANSAAWLKKVRAGRYDLVIDLQRSDHSRFLLALLWLTGGAPRIRIGNLGGFPYTHQPAIRKPGAHALPMMQSALQAIGIPTMTSHPVLYPPPDRMAGVAALRQAHGLEEGRYGVLLPGAAAAHPLKRWGTKRFAELAQRWHQQGMPKIVLIGGPDEVDVCAEIAEVGDWVVNLNGQLQLLDIAPLCAGAAAIIGNDTGTAHFASVAGRPLLVLCGPTDPRRVKPIGPQVVAVQAVLPCINCYAKTCSNPDTHACMKAITPEWVAARLPELISGELKAGQDFPGNLRSF</sequence>
<dbReference type="CDD" id="cd03789">
    <property type="entry name" value="GT9_LPS_heptosyltransferase"/>
    <property type="match status" value="1"/>
</dbReference>
<keyword evidence="4" id="KW-1185">Reference proteome</keyword>
<gene>
    <name evidence="3" type="ORF">ABW22_14090</name>
</gene>
<dbReference type="SUPFAM" id="SSF53756">
    <property type="entry name" value="UDP-Glycosyltransferase/glycogen phosphorylase"/>
    <property type="match status" value="1"/>
</dbReference>
<keyword evidence="1" id="KW-0328">Glycosyltransferase</keyword>
<dbReference type="OrthoDB" id="9797795at2"/>
<proteinExistence type="predicted"/>